<sequence length="64" mass="7666">MVRPRRHRQTQRRRERVFCVSIETRPHTVIGERLTYVGMMSSYLDVTKRTFASKAAVTKVWRKT</sequence>
<proteinExistence type="predicted"/>
<reference evidence="1" key="1">
    <citation type="submission" date="2019-07" db="EMBL/GenBank/DDBJ databases">
        <title>Genomic Encyclopedia of Type Strains, Phase IV (KMG-IV): sequencing the most valuable type-strain genomes for metagenomic binning, comparative biology and taxonomic classification.</title>
        <authorList>
            <person name="Goeker M."/>
        </authorList>
    </citation>
    <scope>NUCLEOTIDE SEQUENCE</scope>
    <source>
        <strain evidence="1">DSM 44596</strain>
    </source>
</reference>
<dbReference type="AlphaFoldDB" id="A0A652YW30"/>
<organism evidence="1">
    <name type="scientific">Nocardia globerula</name>
    <dbReference type="NCBI Taxonomy" id="1818"/>
    <lineage>
        <taxon>Bacteria</taxon>
        <taxon>Bacillati</taxon>
        <taxon>Actinomycetota</taxon>
        <taxon>Actinomycetes</taxon>
        <taxon>Mycobacteriales</taxon>
        <taxon>Nocardiaceae</taxon>
        <taxon>Nocardia</taxon>
    </lineage>
</organism>
<gene>
    <name evidence="1" type="ORF">FNL38_10155</name>
</gene>
<comment type="caution">
    <text evidence="1">The sequence shown here is derived from an EMBL/GenBank/DDBJ whole genome shotgun (WGS) entry which is preliminary data.</text>
</comment>
<protein>
    <submittedName>
        <fullName evidence="1">Uncharacterized protein</fullName>
    </submittedName>
</protein>
<dbReference type="EMBL" id="VNIQ01000001">
    <property type="protein sequence ID" value="TYQ07690.1"/>
    <property type="molecule type" value="Genomic_DNA"/>
</dbReference>
<name>A0A652YW30_NOCGL</name>
<accession>A0A652YW30</accession>
<evidence type="ECO:0000313" key="1">
    <source>
        <dbReference type="EMBL" id="TYQ07690.1"/>
    </source>
</evidence>